<dbReference type="GO" id="GO:0003824">
    <property type="term" value="F:catalytic activity"/>
    <property type="evidence" value="ECO:0007669"/>
    <property type="project" value="InterPro"/>
</dbReference>
<accession>A0AAE0A2Q4</accession>
<keyword evidence="3" id="KW-1185">Reference proteome</keyword>
<comment type="caution">
    <text evidence="2">The sequence shown here is derived from an EMBL/GenBank/DDBJ whole genome shotgun (WGS) entry which is preliminary data.</text>
</comment>
<evidence type="ECO:0000259" key="1">
    <source>
        <dbReference type="Pfam" id="PF03372"/>
    </source>
</evidence>
<dbReference type="InterPro" id="IPR036691">
    <property type="entry name" value="Endo/exonu/phosph_ase_sf"/>
</dbReference>
<dbReference type="Gene3D" id="3.60.10.10">
    <property type="entry name" value="Endonuclease/exonuclease/phosphatase"/>
    <property type="match status" value="1"/>
</dbReference>
<dbReference type="AlphaFoldDB" id="A0AAE0A2Q4"/>
<dbReference type="InterPro" id="IPR005135">
    <property type="entry name" value="Endo/exonuclease/phosphatase"/>
</dbReference>
<proteinExistence type="predicted"/>
<feature type="domain" description="Endonuclease/exonuclease/phosphatase" evidence="1">
    <location>
        <begin position="114"/>
        <end position="228"/>
    </location>
</feature>
<protein>
    <recommendedName>
        <fullName evidence="1">Endonuclease/exonuclease/phosphatase domain-containing protein</fullName>
    </recommendedName>
</protein>
<evidence type="ECO:0000313" key="2">
    <source>
        <dbReference type="EMBL" id="KAK3199564.1"/>
    </source>
</evidence>
<name>A0AAE0A2Q4_9ROSI</name>
<evidence type="ECO:0000313" key="3">
    <source>
        <dbReference type="Proteomes" id="UP001281410"/>
    </source>
</evidence>
<gene>
    <name evidence="2" type="ORF">Dsin_022979</name>
</gene>
<dbReference type="PANTHER" id="PTHR33710:SF64">
    <property type="entry name" value="ENDONUCLEASE_EXONUCLEASE_PHOSPHATASE DOMAIN-CONTAINING PROTEIN"/>
    <property type="match status" value="1"/>
</dbReference>
<reference evidence="2" key="1">
    <citation type="journal article" date="2023" name="Plant J.">
        <title>Genome sequences and population genomics provide insights into the demographic history, inbreeding, and mutation load of two 'living fossil' tree species of Dipteronia.</title>
        <authorList>
            <person name="Feng Y."/>
            <person name="Comes H.P."/>
            <person name="Chen J."/>
            <person name="Zhu S."/>
            <person name="Lu R."/>
            <person name="Zhang X."/>
            <person name="Li P."/>
            <person name="Qiu J."/>
            <person name="Olsen K.M."/>
            <person name="Qiu Y."/>
        </authorList>
    </citation>
    <scope>NUCLEOTIDE SEQUENCE</scope>
    <source>
        <strain evidence="2">NBL</strain>
    </source>
</reference>
<dbReference type="Proteomes" id="UP001281410">
    <property type="component" value="Unassembled WGS sequence"/>
</dbReference>
<sequence>MMTRRSKKGVNEAISKTANAKKAELLSLGRKESLNLEKEFMKIQETGLAEGYDFNFKDKKLADILAAEDASSRKWKLKVEVANVIETGVALGFNFHGNENVMMEEIYRMEEEVDQHQRKRRQELWEFILDKKLVLPGLWIIGGDFNTTLDSGERKEGECNMTSVRNFGAFLSRAKVIDILMQGMSFTWSNHRERASCARLDRFLISPGILSWFSNLLQSGLPRNLSDHNAITLGERIVDWGPKPFRFSNDWLEDRMLMKLTTDSWKDCKVSGSESFVLSSKIKAVKSGLKQGNKRLRSEYVSSISIQEKLAAVEKATTCNGWTRALRQ</sequence>
<organism evidence="2 3">
    <name type="scientific">Dipteronia sinensis</name>
    <dbReference type="NCBI Taxonomy" id="43782"/>
    <lineage>
        <taxon>Eukaryota</taxon>
        <taxon>Viridiplantae</taxon>
        <taxon>Streptophyta</taxon>
        <taxon>Embryophyta</taxon>
        <taxon>Tracheophyta</taxon>
        <taxon>Spermatophyta</taxon>
        <taxon>Magnoliopsida</taxon>
        <taxon>eudicotyledons</taxon>
        <taxon>Gunneridae</taxon>
        <taxon>Pentapetalae</taxon>
        <taxon>rosids</taxon>
        <taxon>malvids</taxon>
        <taxon>Sapindales</taxon>
        <taxon>Sapindaceae</taxon>
        <taxon>Hippocastanoideae</taxon>
        <taxon>Acereae</taxon>
        <taxon>Dipteronia</taxon>
    </lineage>
</organism>
<dbReference type="PANTHER" id="PTHR33710">
    <property type="entry name" value="BNAC02G09200D PROTEIN"/>
    <property type="match status" value="1"/>
</dbReference>
<dbReference type="SUPFAM" id="SSF56219">
    <property type="entry name" value="DNase I-like"/>
    <property type="match status" value="1"/>
</dbReference>
<dbReference type="Pfam" id="PF03372">
    <property type="entry name" value="Exo_endo_phos"/>
    <property type="match status" value="1"/>
</dbReference>
<dbReference type="EMBL" id="JANJYJ010000007">
    <property type="protein sequence ID" value="KAK3199564.1"/>
    <property type="molecule type" value="Genomic_DNA"/>
</dbReference>